<evidence type="ECO:0000313" key="4">
    <source>
        <dbReference type="Proteomes" id="UP000318571"/>
    </source>
</evidence>
<feature type="region of interest" description="Disordered" evidence="2">
    <location>
        <begin position="522"/>
        <end position="620"/>
    </location>
</feature>
<feature type="coiled-coil region" evidence="1">
    <location>
        <begin position="229"/>
        <end position="271"/>
    </location>
</feature>
<gene>
    <name evidence="3" type="ORF">TCAL_16473</name>
</gene>
<feature type="region of interest" description="Disordered" evidence="2">
    <location>
        <begin position="684"/>
        <end position="713"/>
    </location>
</feature>
<evidence type="ECO:0000256" key="2">
    <source>
        <dbReference type="SAM" id="MobiDB-lite"/>
    </source>
</evidence>
<evidence type="ECO:0000313" key="3">
    <source>
        <dbReference type="EMBL" id="TRY68215.1"/>
    </source>
</evidence>
<organism evidence="3 4">
    <name type="scientific">Tigriopus californicus</name>
    <name type="common">Marine copepod</name>
    <dbReference type="NCBI Taxonomy" id="6832"/>
    <lineage>
        <taxon>Eukaryota</taxon>
        <taxon>Metazoa</taxon>
        <taxon>Ecdysozoa</taxon>
        <taxon>Arthropoda</taxon>
        <taxon>Crustacea</taxon>
        <taxon>Multicrustacea</taxon>
        <taxon>Hexanauplia</taxon>
        <taxon>Copepoda</taxon>
        <taxon>Harpacticoida</taxon>
        <taxon>Harpacticidae</taxon>
        <taxon>Tigriopus</taxon>
    </lineage>
</organism>
<feature type="compositionally biased region" description="Low complexity" evidence="2">
    <location>
        <begin position="549"/>
        <end position="573"/>
    </location>
</feature>
<dbReference type="STRING" id="6832.A0A553NS00"/>
<dbReference type="EMBL" id="VCGU01000010">
    <property type="protein sequence ID" value="TRY68215.1"/>
    <property type="molecule type" value="Genomic_DNA"/>
</dbReference>
<sequence length="713" mass="80867">MQEGKIVVDFQDDAIHMMMKFNTNKNYLLFLCPSAQPEIIRISSSTLSSPSKPNYISSTTASVKSVPNLSSNPSMAPLGSLGSSPVHSIHSTNSLQLNHNNNLNQVVMGLPPTRPIPSSSSLTKKDKVQGRGMTRSSASYGIQQLLQEQIIQEERAKDEEKINEQMQAASKAIESKYEAQINELKNQHNQRVQELERTYRISLNNAKNKNESELKWKVTKYEHELESCRKSHQIEMDDAKKKFDQSLNQEKEELKRLAAEYNAKDEAWKKEKMEVFGEIQRLKDEANRFIAILSAEDESDEHLSPERRQTLTREVESLQLVVEMRTQEVHRLREEQAKHLAKLEELDTTKESLAKMKAKVEDLQAQLDRKNESARQLSREKSNLENNFELQSKNKAIISQQMEELQWRIKHKMELPPLKVYQSFHESKEVTKEIHSMSAASQEFETNKSRTKKYQIEPMQKETLAEALPTLSEPIVEAPCDIGSEVNACLDEVVTVHAPPTNSTREIPVTLEYTTADVLPCQITQSSPNNNNNSRSNNNNNNNHHHMNNHNNNFIKHNNNSLLNQKNNNESSSPHPDLILPVMEDPNQNEVKGPNRHSLGEEDEEEEGNTSDENANDAERLRKDQVLTDSLERVDNIHHVVVVRGTECTTDEGLGDISSSTPSPQPVVDARRKKSILMEESKAQKEAAVAIPPSSPSDERMPSRIPLSVGMVP</sequence>
<feature type="coiled-coil region" evidence="1">
    <location>
        <begin position="163"/>
        <end position="205"/>
    </location>
</feature>
<keyword evidence="4" id="KW-1185">Reference proteome</keyword>
<proteinExistence type="predicted"/>
<dbReference type="AlphaFoldDB" id="A0A553NS00"/>
<feature type="coiled-coil region" evidence="1">
    <location>
        <begin position="329"/>
        <end position="394"/>
    </location>
</feature>
<accession>A0A553NS00</accession>
<keyword evidence="1" id="KW-0175">Coiled coil</keyword>
<evidence type="ECO:0000256" key="1">
    <source>
        <dbReference type="SAM" id="Coils"/>
    </source>
</evidence>
<feature type="compositionally biased region" description="Acidic residues" evidence="2">
    <location>
        <begin position="601"/>
        <end position="616"/>
    </location>
</feature>
<dbReference type="Proteomes" id="UP000318571">
    <property type="component" value="Chromosome 1"/>
</dbReference>
<name>A0A553NS00_TIGCA</name>
<comment type="caution">
    <text evidence="3">The sequence shown here is derived from an EMBL/GenBank/DDBJ whole genome shotgun (WGS) entry which is preliminary data.</text>
</comment>
<reference evidence="3 4" key="1">
    <citation type="journal article" date="2018" name="Nat. Ecol. Evol.">
        <title>Genomic signatures of mitonuclear coevolution across populations of Tigriopus californicus.</title>
        <authorList>
            <person name="Barreto F.S."/>
            <person name="Watson E.T."/>
            <person name="Lima T.G."/>
            <person name="Willett C.S."/>
            <person name="Edmands S."/>
            <person name="Li W."/>
            <person name="Burton R.S."/>
        </authorList>
    </citation>
    <scope>NUCLEOTIDE SEQUENCE [LARGE SCALE GENOMIC DNA]</scope>
    <source>
        <strain evidence="3 4">San Diego</strain>
    </source>
</reference>
<feature type="compositionally biased region" description="Low complexity" evidence="2">
    <location>
        <begin position="526"/>
        <end position="542"/>
    </location>
</feature>
<protein>
    <submittedName>
        <fullName evidence="3">Uncharacterized protein</fullName>
    </submittedName>
</protein>